<feature type="coiled-coil region" evidence="1">
    <location>
        <begin position="56"/>
        <end position="83"/>
    </location>
</feature>
<accession>A0ABV7BSL1</accession>
<feature type="compositionally biased region" description="Pro residues" evidence="2">
    <location>
        <begin position="11"/>
        <end position="24"/>
    </location>
</feature>
<evidence type="ECO:0000256" key="2">
    <source>
        <dbReference type="SAM" id="MobiDB-lite"/>
    </source>
</evidence>
<keyword evidence="1" id="KW-0175">Coiled coil</keyword>
<evidence type="ECO:0000256" key="1">
    <source>
        <dbReference type="SAM" id="Coils"/>
    </source>
</evidence>
<organism evidence="3 4">
    <name type="scientific">Falsiroseomonas tokyonensis</name>
    <dbReference type="NCBI Taxonomy" id="430521"/>
    <lineage>
        <taxon>Bacteria</taxon>
        <taxon>Pseudomonadati</taxon>
        <taxon>Pseudomonadota</taxon>
        <taxon>Alphaproteobacteria</taxon>
        <taxon>Acetobacterales</taxon>
        <taxon>Roseomonadaceae</taxon>
        <taxon>Falsiroseomonas</taxon>
    </lineage>
</organism>
<name>A0ABV7BSL1_9PROT</name>
<dbReference type="Proteomes" id="UP001595420">
    <property type="component" value="Unassembled WGS sequence"/>
</dbReference>
<dbReference type="EMBL" id="JBHRSB010000003">
    <property type="protein sequence ID" value="MFC3000587.1"/>
    <property type="molecule type" value="Genomic_DNA"/>
</dbReference>
<comment type="caution">
    <text evidence="3">The sequence shown here is derived from an EMBL/GenBank/DDBJ whole genome shotgun (WGS) entry which is preliminary data.</text>
</comment>
<feature type="region of interest" description="Disordered" evidence="2">
    <location>
        <begin position="1"/>
        <end position="24"/>
    </location>
</feature>
<protein>
    <recommendedName>
        <fullName evidence="5">Flagellar assembly protein FliH</fullName>
    </recommendedName>
</protein>
<dbReference type="RefSeq" id="WP_216836668.1">
    <property type="nucleotide sequence ID" value="NZ_JAFNJS010000003.1"/>
</dbReference>
<proteinExistence type="predicted"/>
<evidence type="ECO:0008006" key="5">
    <source>
        <dbReference type="Google" id="ProtNLM"/>
    </source>
</evidence>
<gene>
    <name evidence="3" type="ORF">ACFOD3_11830</name>
</gene>
<sequence length="211" mass="21711">MRHALRLPDLGLPPEPPPPPPPDPEVLLAEARAAGIVEGRAIGHAAGLAEGRAEQARAQEAAIQRALERMAALLAEAAEAGRDTALAAAEALALMTLRMIDHALPGAAARLGAEIVPRLLVPMLPAIADRPEAVLHVAPELAEAIAARMPPGGPEVRGDAAVAPGDARLAWRDGALVVSLAARRAAVAEVLRIAGLDITTEPTTMGEEPRA</sequence>
<reference evidence="4" key="1">
    <citation type="journal article" date="2019" name="Int. J. Syst. Evol. Microbiol.">
        <title>The Global Catalogue of Microorganisms (GCM) 10K type strain sequencing project: providing services to taxonomists for standard genome sequencing and annotation.</title>
        <authorList>
            <consortium name="The Broad Institute Genomics Platform"/>
            <consortium name="The Broad Institute Genome Sequencing Center for Infectious Disease"/>
            <person name="Wu L."/>
            <person name="Ma J."/>
        </authorList>
    </citation>
    <scope>NUCLEOTIDE SEQUENCE [LARGE SCALE GENOMIC DNA]</scope>
    <source>
        <strain evidence="4">CGMCC 1.16855</strain>
    </source>
</reference>
<evidence type="ECO:0000313" key="4">
    <source>
        <dbReference type="Proteomes" id="UP001595420"/>
    </source>
</evidence>
<keyword evidence="4" id="KW-1185">Reference proteome</keyword>
<evidence type="ECO:0000313" key="3">
    <source>
        <dbReference type="EMBL" id="MFC3000587.1"/>
    </source>
</evidence>